<dbReference type="SUPFAM" id="SSF158837">
    <property type="entry name" value="AGR C 984p-like"/>
    <property type="match status" value="5"/>
</dbReference>
<proteinExistence type="predicted"/>
<organism evidence="1">
    <name type="scientific">Rhodopseudomonas palustris (strain BisB18)</name>
    <dbReference type="NCBI Taxonomy" id="316056"/>
    <lineage>
        <taxon>Bacteria</taxon>
        <taxon>Pseudomonadati</taxon>
        <taxon>Pseudomonadota</taxon>
        <taxon>Alphaproteobacteria</taxon>
        <taxon>Hyphomicrobiales</taxon>
        <taxon>Nitrobacteraceae</taxon>
        <taxon>Rhodopseudomonas</taxon>
    </lineage>
</organism>
<name>Q215B1_RHOPB</name>
<protein>
    <recommendedName>
        <fullName evidence="2">DUF1217 domain-containing protein</fullName>
    </recommendedName>
</protein>
<dbReference type="STRING" id="316056.RPC_2474"/>
<dbReference type="InterPro" id="IPR023157">
    <property type="entry name" value="AGR-C-984p-like_sf"/>
</dbReference>
<dbReference type="HOGENOM" id="CLU_013150_0_0_5"/>
<dbReference type="InterPro" id="IPR010626">
    <property type="entry name" value="DUF1217"/>
</dbReference>
<gene>
    <name evidence="1" type="ordered locus">RPC_2474</name>
</gene>
<dbReference type="EMBL" id="CP000301">
    <property type="protein sequence ID" value="ABD88025.1"/>
    <property type="molecule type" value="Genomic_DNA"/>
</dbReference>
<dbReference type="Pfam" id="PF06748">
    <property type="entry name" value="DUF1217"/>
    <property type="match status" value="3"/>
</dbReference>
<dbReference type="OrthoDB" id="7824597at2"/>
<sequence length="801" mass="87508">MVSTYLSYDLVARNLKQSLTRVAKQTDVTREAAYYKDNIGKVKTVDDLLKNDRLYRYAMKAYGLEDMTFAKAFMRKVLESDLSDTKSFANKLTDKRYREFASAFSFTGGTTAAAQSSYQTDEMVGLYTATLQRQADAVGEDTRYYNAKIGSVTTVDQLLNDDRLRGYVFSAFGIDEDHWSRDTLRKVLSSDSSDPNSYVNAVWGPPLDDLIAKLDQAQLDSSDAKSKIVDYTTQLTQPGADLADLNAKIAEQRTRLGKTAADISSYTGSITAISHYFDLAGAFEFSPDGTLAAGVSAQTDASRKTTNERFITSQPRTSPSTALLEKQFFQQKIAGARTVDQLLAAPDAARVASFIGTAFGLGTLPLSTIKSILTSDRDPNNPNSYVNSAGSKKDAYTRLMKAFNFNQDGTLDAGVDAQSETQTATTVGYYMVAYNDADEASDKLAIQRFRNGVYSITSIEKFVSTPAVYNFALKSVGLDPDSVSAITVKAALESDLSNPRSYVYTLKDERYVQLARSFNFDSKGHLTTPLVAQDTAEVGNIAKDYVIAKTKFATAADKATLQKTAENDAVEYRSKIAGVDSVAELLSDKKLVNFILVAKGLDPKKVTPDTLKKILSSDLSDPKSFANTASDTRFAELAASFNFDKTGKVARFVVAGPQNREQLLETQTKYLQQSLEAQQGGANPGVRLALYFQRKAPDITSAYDILADKALSEVVRTTYNLPDSMANAPIEQQAKIVEKYLKLKDLSDPAQLAKILSRFSVMYDVKNASQNQSPALAILTGSGASISQDTFLAIARLGGRR</sequence>
<reference evidence="1" key="1">
    <citation type="submission" date="2006-03" db="EMBL/GenBank/DDBJ databases">
        <title>Complete sequence of Rhodopseudomonas palustris BisB18.</title>
        <authorList>
            <consortium name="US DOE Joint Genome Institute"/>
            <person name="Copeland A."/>
            <person name="Lucas S."/>
            <person name="Lapidus A."/>
            <person name="Barry K."/>
            <person name="Detter J.C."/>
            <person name="Glavina del Rio T."/>
            <person name="Hammon N."/>
            <person name="Israni S."/>
            <person name="Dalin E."/>
            <person name="Tice H."/>
            <person name="Pitluck S."/>
            <person name="Chain P."/>
            <person name="Malfatti S."/>
            <person name="Shin M."/>
            <person name="Vergez L."/>
            <person name="Schmutz J."/>
            <person name="Larimer F."/>
            <person name="Land M."/>
            <person name="Hauser L."/>
            <person name="Pelletier D.A."/>
            <person name="Kyrpides N."/>
            <person name="Anderson I."/>
            <person name="Oda Y."/>
            <person name="Harwood C.S."/>
            <person name="Richardson P."/>
        </authorList>
    </citation>
    <scope>NUCLEOTIDE SEQUENCE [LARGE SCALE GENOMIC DNA]</scope>
    <source>
        <strain evidence="1">BisB18</strain>
    </source>
</reference>
<dbReference type="AlphaFoldDB" id="Q215B1"/>
<dbReference type="eggNOG" id="ENOG502ZBJH">
    <property type="taxonomic scope" value="Bacteria"/>
</dbReference>
<accession>Q215B1</accession>
<dbReference type="RefSeq" id="WP_011472922.1">
    <property type="nucleotide sequence ID" value="NC_007925.1"/>
</dbReference>
<evidence type="ECO:0008006" key="2">
    <source>
        <dbReference type="Google" id="ProtNLM"/>
    </source>
</evidence>
<dbReference type="Gene3D" id="1.10.3700.10">
    <property type="entry name" value="AGR C 984p-like"/>
    <property type="match status" value="3"/>
</dbReference>
<dbReference type="KEGG" id="rpc:RPC_2474"/>
<evidence type="ECO:0000313" key="1">
    <source>
        <dbReference type="EMBL" id="ABD88025.1"/>
    </source>
</evidence>